<dbReference type="Proteomes" id="UP001142648">
    <property type="component" value="Unassembled WGS sequence"/>
</dbReference>
<accession>A0A9X2W1D5</accession>
<gene>
    <name evidence="2" type="ORF">N0B51_03975</name>
</gene>
<dbReference type="AlphaFoldDB" id="A0A9X2W1D5"/>
<evidence type="ECO:0000256" key="1">
    <source>
        <dbReference type="SAM" id="SignalP"/>
    </source>
</evidence>
<feature type="signal peptide" evidence="1">
    <location>
        <begin position="1"/>
        <end position="20"/>
    </location>
</feature>
<dbReference type="RefSeq" id="WP_259960929.1">
    <property type="nucleotide sequence ID" value="NZ_JAOAMV010000002.1"/>
</dbReference>
<proteinExistence type="predicted"/>
<comment type="caution">
    <text evidence="2">The sequence shown here is derived from an EMBL/GenBank/DDBJ whole genome shotgun (WGS) entry which is preliminary data.</text>
</comment>
<name>A0A9X2W1D5_9SPHN</name>
<reference evidence="2" key="1">
    <citation type="submission" date="2022-09" db="EMBL/GenBank/DDBJ databases">
        <title>The genome sequence of Tsuneonella sp. YG55.</title>
        <authorList>
            <person name="Liu Y."/>
        </authorList>
    </citation>
    <scope>NUCLEOTIDE SEQUENCE</scope>
    <source>
        <strain evidence="2">YG55</strain>
    </source>
</reference>
<feature type="chain" id="PRO_5040829314" description="DUF11 domain-containing protein" evidence="1">
    <location>
        <begin position="21"/>
        <end position="139"/>
    </location>
</feature>
<keyword evidence="3" id="KW-1185">Reference proteome</keyword>
<evidence type="ECO:0008006" key="4">
    <source>
        <dbReference type="Google" id="ProtNLM"/>
    </source>
</evidence>
<evidence type="ECO:0000313" key="3">
    <source>
        <dbReference type="Proteomes" id="UP001142648"/>
    </source>
</evidence>
<protein>
    <recommendedName>
        <fullName evidence="4">DUF11 domain-containing protein</fullName>
    </recommendedName>
</protein>
<organism evidence="2 3">
    <name type="scientific">Tsuneonella litorea</name>
    <dbReference type="NCBI Taxonomy" id="2976475"/>
    <lineage>
        <taxon>Bacteria</taxon>
        <taxon>Pseudomonadati</taxon>
        <taxon>Pseudomonadota</taxon>
        <taxon>Alphaproteobacteria</taxon>
        <taxon>Sphingomonadales</taxon>
        <taxon>Erythrobacteraceae</taxon>
        <taxon>Tsuneonella</taxon>
    </lineage>
</organism>
<dbReference type="EMBL" id="JAOAMV010000002">
    <property type="protein sequence ID" value="MCT2558130.1"/>
    <property type="molecule type" value="Genomic_DNA"/>
</dbReference>
<evidence type="ECO:0000313" key="2">
    <source>
        <dbReference type="EMBL" id="MCT2558130.1"/>
    </source>
</evidence>
<keyword evidence="1" id="KW-0732">Signal</keyword>
<sequence>MRFGIGFVGFACLAASGAFAKGSIDIGRAVYVERTREGVRELEPATSLKAGDKVVLVVEWRAQSPDRRFTVQSAVPRDLAFQRAGSDAIEVSTDGGRNWGELGTLRIGSRLASAEDVTHLRLRVVGRQRGRMTFSAVVR</sequence>